<dbReference type="EMBL" id="CP002737">
    <property type="protein sequence ID" value="AEF96777.1"/>
    <property type="molecule type" value="Genomic_DNA"/>
</dbReference>
<organism evidence="21">
    <name type="scientific">Methanotorris igneus (strain DSM 5666 / JCM 11834 / Kol 5)</name>
    <dbReference type="NCBI Taxonomy" id="880724"/>
    <lineage>
        <taxon>Archaea</taxon>
        <taxon>Methanobacteriati</taxon>
        <taxon>Methanobacteriota</taxon>
        <taxon>Methanomada group</taxon>
        <taxon>Methanococci</taxon>
        <taxon>Methanococcales</taxon>
        <taxon>Methanocaldococcaceae</taxon>
        <taxon>Methanotorris</taxon>
    </lineage>
</organism>
<evidence type="ECO:0000256" key="5">
    <source>
        <dbReference type="ARBA" id="ARBA00011616"/>
    </source>
</evidence>
<evidence type="ECO:0000256" key="16">
    <source>
        <dbReference type="ARBA" id="ARBA00029817"/>
    </source>
</evidence>
<dbReference type="EC" id="7.2.1.4" evidence="18 19"/>
<evidence type="ECO:0000313" key="20">
    <source>
        <dbReference type="EMBL" id="AEF96777.1"/>
    </source>
</evidence>
<dbReference type="GO" id="GO:0006730">
    <property type="term" value="P:one-carbon metabolic process"/>
    <property type="evidence" value="ECO:0007669"/>
    <property type="project" value="UniProtKB-UniRule"/>
</dbReference>
<feature type="transmembrane region" description="Helical" evidence="19">
    <location>
        <begin position="42"/>
        <end position="59"/>
    </location>
</feature>
<dbReference type="HOGENOM" id="CLU_092286_0_0_2"/>
<evidence type="ECO:0000256" key="1">
    <source>
        <dbReference type="ARBA" id="ARBA00002533"/>
    </source>
</evidence>
<evidence type="ECO:0000256" key="11">
    <source>
        <dbReference type="ARBA" id="ARBA00022692"/>
    </source>
</evidence>
<comment type="pathway">
    <text evidence="3 19">One-carbon metabolism; methanogenesis from CO(2); methyl-coenzyme M from 5,10-methylene-5,6,7,8-tetrahydromethanopterin: step 2/2.</text>
</comment>
<feature type="transmembrane region" description="Helical" evidence="19">
    <location>
        <begin position="71"/>
        <end position="92"/>
    </location>
</feature>
<evidence type="ECO:0000256" key="15">
    <source>
        <dbReference type="ARBA" id="ARBA00023136"/>
    </source>
</evidence>
<keyword evidence="8 19" id="KW-0554">One-carbon metabolism</keyword>
<dbReference type="GO" id="GO:0032259">
    <property type="term" value="P:methylation"/>
    <property type="evidence" value="ECO:0007669"/>
    <property type="project" value="UniProtKB-KW"/>
</dbReference>
<dbReference type="OrthoDB" id="60591at2157"/>
<evidence type="ECO:0000256" key="18">
    <source>
        <dbReference type="ARBA" id="ARBA00044970"/>
    </source>
</evidence>
<evidence type="ECO:0000256" key="19">
    <source>
        <dbReference type="HAMAP-Rule" id="MF_01096"/>
    </source>
</evidence>
<keyword evidence="10 19" id="KW-0808">Transferase</keyword>
<evidence type="ECO:0000256" key="10">
    <source>
        <dbReference type="ARBA" id="ARBA00022679"/>
    </source>
</evidence>
<dbReference type="Pfam" id="PF04211">
    <property type="entry name" value="MtrC"/>
    <property type="match status" value="1"/>
</dbReference>
<comment type="catalytic activity">
    <reaction evidence="17 19">
        <text>5-methyl-5,6,7,8-tetrahydromethanopterin + coenzyme M + 2 Na(+)(in) = 5,6,7,8-tetrahydromethanopterin + methyl-coenzyme M + 2 Na(+)(out)</text>
        <dbReference type="Rhea" id="RHEA:53492"/>
        <dbReference type="ChEBI" id="CHEBI:29101"/>
        <dbReference type="ChEBI" id="CHEBI:58103"/>
        <dbReference type="ChEBI" id="CHEBI:58116"/>
        <dbReference type="ChEBI" id="CHEBI:58286"/>
        <dbReference type="ChEBI" id="CHEBI:58319"/>
        <dbReference type="EC" id="7.2.1.4"/>
    </reaction>
</comment>
<reference evidence="20 21" key="1">
    <citation type="submission" date="2011-05" db="EMBL/GenBank/DDBJ databases">
        <title>Complete sequence of Methanotorris igneus Kol 5.</title>
        <authorList>
            <consortium name="US DOE Joint Genome Institute"/>
            <person name="Lucas S."/>
            <person name="Han J."/>
            <person name="Lapidus A."/>
            <person name="Cheng J.-F."/>
            <person name="Goodwin L."/>
            <person name="Pitluck S."/>
            <person name="Peters L."/>
            <person name="Mikhailova N."/>
            <person name="Chertkov O."/>
            <person name="Han C."/>
            <person name="Tapia R."/>
            <person name="Land M."/>
            <person name="Hauser L."/>
            <person name="Kyrpides N."/>
            <person name="Ivanova N."/>
            <person name="Pagani I."/>
            <person name="Sieprawska-Lupa M."/>
            <person name="Whitman W."/>
            <person name="Woyke T."/>
        </authorList>
    </citation>
    <scope>NUCLEOTIDE SEQUENCE [LARGE SCALE GENOMIC DNA]</scope>
    <source>
        <strain evidence="21">DSM 5666 / JCM 11834 / Kol 5</strain>
    </source>
</reference>
<accession>F6BEA0</accession>
<dbReference type="KEGG" id="mig:Metig_1240"/>
<feature type="transmembrane region" description="Helical" evidence="19">
    <location>
        <begin position="98"/>
        <end position="119"/>
    </location>
</feature>
<evidence type="ECO:0000256" key="4">
    <source>
        <dbReference type="ARBA" id="ARBA00007607"/>
    </source>
</evidence>
<keyword evidence="21" id="KW-1185">Reference proteome</keyword>
<dbReference type="InterPro" id="IPR005865">
    <property type="entry name" value="THM_MeTrfase_su_C"/>
</dbReference>
<dbReference type="GO" id="GO:0030269">
    <property type="term" value="F:tetrahydromethanopterin S-methyltransferase activity"/>
    <property type="evidence" value="ECO:0007669"/>
    <property type="project" value="UniProtKB-UniRule"/>
</dbReference>
<evidence type="ECO:0000256" key="17">
    <source>
        <dbReference type="ARBA" id="ARBA00044880"/>
    </source>
</evidence>
<evidence type="ECO:0000256" key="13">
    <source>
        <dbReference type="ARBA" id="ARBA00022989"/>
    </source>
</evidence>
<evidence type="ECO:0000256" key="12">
    <source>
        <dbReference type="ARBA" id="ARBA00022967"/>
    </source>
</evidence>
<sequence>MAHGGGGHAAEVYPENQVLAVGAILAIVGMYVAHFVPSLSMLIGGLLAAGACVAGANTVRKVAAYGLGTGVPSIGMISLGMGTMAALAGVLIPKVFGIPEIVTPILAAVIAIVVGFIIGRLTVNPVGMKIPIMVQSMTKLSLAGALAILGFCVAYAGGFSADVFIDNAVKNGIIALAFIGAGMSILHPFNACLGPNESHERTLTLAVACGLITWLVFAIAKLDLISTIVAAILWAIAYGTYVKMSLRDACCVLYTPELPKKEEE</sequence>
<evidence type="ECO:0000256" key="3">
    <source>
        <dbReference type="ARBA" id="ARBA00004839"/>
    </source>
</evidence>
<comment type="function">
    <text evidence="1 19">Part of a complex that catalyzes the formation of methyl-coenzyme M and tetrahydromethanopterin from coenzyme M and methyl-tetrahydromethanopterin. This is an energy-conserving, sodium-ion translocating step.</text>
</comment>
<dbReference type="GeneID" id="10644103"/>
<keyword evidence="7 19" id="KW-1003">Cell membrane</keyword>
<evidence type="ECO:0000313" key="21">
    <source>
        <dbReference type="Proteomes" id="UP000009227"/>
    </source>
</evidence>
<keyword evidence="14 19" id="KW-0484">Methanogenesis</keyword>
<proteinExistence type="inferred from homology"/>
<keyword evidence="9 19" id="KW-0489">Methyltransferase</keyword>
<comment type="similarity">
    <text evidence="4 19">Belongs to the MtrC family.</text>
</comment>
<evidence type="ECO:0000256" key="7">
    <source>
        <dbReference type="ARBA" id="ARBA00022475"/>
    </source>
</evidence>
<dbReference type="HAMAP" id="MF_01096">
    <property type="entry name" value="MtrC"/>
    <property type="match status" value="1"/>
</dbReference>
<keyword evidence="13 19" id="KW-1133">Transmembrane helix</keyword>
<dbReference type="UniPathway" id="UPA00640">
    <property type="reaction ID" value="UER00698"/>
</dbReference>
<dbReference type="Proteomes" id="UP000009227">
    <property type="component" value="Chromosome"/>
</dbReference>
<evidence type="ECO:0000256" key="9">
    <source>
        <dbReference type="ARBA" id="ARBA00022603"/>
    </source>
</evidence>
<name>F6BEA0_METIK</name>
<gene>
    <name evidence="19" type="primary">mtrC</name>
    <name evidence="20" type="ordered locus">Metig_1240</name>
</gene>
<evidence type="ECO:0000256" key="14">
    <source>
        <dbReference type="ARBA" id="ARBA00022994"/>
    </source>
</evidence>
<dbReference type="GO" id="GO:0005886">
    <property type="term" value="C:plasma membrane"/>
    <property type="evidence" value="ECO:0007669"/>
    <property type="project" value="UniProtKB-SubCell"/>
</dbReference>
<keyword evidence="12 19" id="KW-1278">Translocase</keyword>
<evidence type="ECO:0000256" key="6">
    <source>
        <dbReference type="ARBA" id="ARBA00015131"/>
    </source>
</evidence>
<keyword evidence="11 19" id="KW-0812">Transmembrane</keyword>
<dbReference type="STRING" id="880724.Metig_1240"/>
<keyword evidence="15 19" id="KW-0472">Membrane</keyword>
<dbReference type="RefSeq" id="WP_013799376.1">
    <property type="nucleotide sequence ID" value="NC_015562.1"/>
</dbReference>
<evidence type="ECO:0000256" key="2">
    <source>
        <dbReference type="ARBA" id="ARBA00004651"/>
    </source>
</evidence>
<dbReference type="AlphaFoldDB" id="F6BEA0"/>
<comment type="subcellular location">
    <subcellularLocation>
        <location evidence="2 19">Cell membrane</location>
        <topology evidence="2 19">Multi-pass membrane protein</topology>
    </subcellularLocation>
</comment>
<comment type="subunit">
    <text evidence="5 19">The complex is composed of 8 subunits; MtrA, MtrB, MtrC, MtrD, MtrE, MtrF, MtrG and MtrH.</text>
</comment>
<dbReference type="PIRSF" id="PIRSF006530">
    <property type="entry name" value="MtrC"/>
    <property type="match status" value="1"/>
</dbReference>
<feature type="transmembrane region" description="Helical" evidence="19">
    <location>
        <begin position="205"/>
        <end position="237"/>
    </location>
</feature>
<dbReference type="NCBIfam" id="TIGR01148">
    <property type="entry name" value="mtrC"/>
    <property type="match status" value="1"/>
</dbReference>
<dbReference type="GO" id="GO:0019386">
    <property type="term" value="P:methanogenesis, from carbon dioxide"/>
    <property type="evidence" value="ECO:0007669"/>
    <property type="project" value="UniProtKB-UniRule"/>
</dbReference>
<feature type="transmembrane region" description="Helical" evidence="19">
    <location>
        <begin position="140"/>
        <end position="161"/>
    </location>
</feature>
<protein>
    <recommendedName>
        <fullName evidence="6 19">Tetrahydromethanopterin S-methyltransferase subunit C</fullName>
        <ecNumber evidence="18 19">7.2.1.4</ecNumber>
    </recommendedName>
    <alternativeName>
        <fullName evidence="16 19">N5-methyltetrahydromethanopterin--coenzyme M methyltransferase subunit C</fullName>
    </alternativeName>
</protein>
<feature type="transmembrane region" description="Helical" evidence="19">
    <location>
        <begin position="173"/>
        <end position="193"/>
    </location>
</feature>
<evidence type="ECO:0000256" key="8">
    <source>
        <dbReference type="ARBA" id="ARBA00022563"/>
    </source>
</evidence>